<organism evidence="1 2">
    <name type="scientific">Tritrichomonas foetus</name>
    <dbReference type="NCBI Taxonomy" id="1144522"/>
    <lineage>
        <taxon>Eukaryota</taxon>
        <taxon>Metamonada</taxon>
        <taxon>Parabasalia</taxon>
        <taxon>Tritrichomonadida</taxon>
        <taxon>Tritrichomonadidae</taxon>
        <taxon>Tritrichomonas</taxon>
    </lineage>
</organism>
<keyword evidence="2" id="KW-1185">Reference proteome</keyword>
<evidence type="ECO:0000313" key="1">
    <source>
        <dbReference type="EMBL" id="OHT11781.1"/>
    </source>
</evidence>
<dbReference type="VEuPathDB" id="TrichDB:TRFO_18676"/>
<name>A0A1J4KQP5_9EUKA</name>
<sequence length="282" mass="33226">MNVSHNLPHICTKKTLKYFTINIFKMDPFNQQFLTEYDDFVKNDLEQLSKHKIDLAADFDYSRAIKMFQDFLSGQTNKKEIPIYIPEDPDYVVAFLDSLKNEILSFPKPLILVMNQWKDVILLIDRLKKKPSTTDFFITVEIDSNTTIPDYFHEIPSIHVDDVTTFLSPNDVNLSLDNNQFHIIITLVDTLPLYIQKNQIFYGLNNISNFFDQNAVLFFPECKKLIMKTFEKTISLSLEDIQQCISYFQTFLNRNVYSTSQKNLYEISPRFIHVLKEIFRII</sequence>
<evidence type="ECO:0000313" key="2">
    <source>
        <dbReference type="Proteomes" id="UP000179807"/>
    </source>
</evidence>
<protein>
    <submittedName>
        <fullName evidence="1">Uncharacterized protein</fullName>
    </submittedName>
</protein>
<accession>A0A1J4KQP5</accession>
<reference evidence="1" key="1">
    <citation type="submission" date="2016-10" db="EMBL/GenBank/DDBJ databases">
        <authorList>
            <person name="Benchimol M."/>
            <person name="Almeida L.G."/>
            <person name="Vasconcelos A.T."/>
            <person name="Perreira-Neves A."/>
            <person name="Rosa I.A."/>
            <person name="Tasca T."/>
            <person name="Bogo M.R."/>
            <person name="de Souza W."/>
        </authorList>
    </citation>
    <scope>NUCLEOTIDE SEQUENCE [LARGE SCALE GENOMIC DNA]</scope>
    <source>
        <strain evidence="1">K</strain>
    </source>
</reference>
<dbReference type="RefSeq" id="XP_068364917.1">
    <property type="nucleotide sequence ID" value="XM_068500316.1"/>
</dbReference>
<dbReference type="AlphaFoldDB" id="A0A1J4KQP5"/>
<comment type="caution">
    <text evidence="1">The sequence shown here is derived from an EMBL/GenBank/DDBJ whole genome shotgun (WGS) entry which is preliminary data.</text>
</comment>
<proteinExistence type="predicted"/>
<dbReference type="EMBL" id="MLAK01000579">
    <property type="protein sequence ID" value="OHT11781.1"/>
    <property type="molecule type" value="Genomic_DNA"/>
</dbReference>
<dbReference type="GeneID" id="94835020"/>
<gene>
    <name evidence="1" type="ORF">TRFO_18676</name>
</gene>
<dbReference type="Proteomes" id="UP000179807">
    <property type="component" value="Unassembled WGS sequence"/>
</dbReference>